<name>A0A8J5LWL8_ZINOF</name>
<accession>A0A8J5LWL8</accession>
<proteinExistence type="predicted"/>
<dbReference type="Proteomes" id="UP000734854">
    <property type="component" value="Unassembled WGS sequence"/>
</dbReference>
<gene>
    <name evidence="1" type="ORF">ZIOFF_015672</name>
</gene>
<evidence type="ECO:0008006" key="3">
    <source>
        <dbReference type="Google" id="ProtNLM"/>
    </source>
</evidence>
<comment type="caution">
    <text evidence="1">The sequence shown here is derived from an EMBL/GenBank/DDBJ whole genome shotgun (WGS) entry which is preliminary data.</text>
</comment>
<protein>
    <recommendedName>
        <fullName evidence="3">Late embryogenesis abundant protein</fullName>
    </recommendedName>
</protein>
<dbReference type="InterPro" id="IPR004926">
    <property type="entry name" value="LEA_3a"/>
</dbReference>
<keyword evidence="2" id="KW-1185">Reference proteome</keyword>
<sequence length="90" mass="9806">MARISINPAASTVLSLRRRAFAVVAAEERRAPATGGAMEGRATSAAAEKVYWMRDPKTGNWMPEDRFGDVDVAEQRARLLSCWPAGRASN</sequence>
<evidence type="ECO:0000313" key="2">
    <source>
        <dbReference type="Proteomes" id="UP000734854"/>
    </source>
</evidence>
<dbReference type="AlphaFoldDB" id="A0A8J5LWL8"/>
<dbReference type="EMBL" id="JACMSC010000004">
    <property type="protein sequence ID" value="KAG6525706.1"/>
    <property type="molecule type" value="Genomic_DNA"/>
</dbReference>
<evidence type="ECO:0000313" key="1">
    <source>
        <dbReference type="EMBL" id="KAG6525706.1"/>
    </source>
</evidence>
<dbReference type="PANTHER" id="PTHR33509">
    <property type="entry name" value="LATE EMBRYOGENIS ABUNDANT PROTEIN 2-RELATED"/>
    <property type="match status" value="1"/>
</dbReference>
<dbReference type="Pfam" id="PF03242">
    <property type="entry name" value="LEA_3a"/>
    <property type="match status" value="1"/>
</dbReference>
<organism evidence="1 2">
    <name type="scientific">Zingiber officinale</name>
    <name type="common">Ginger</name>
    <name type="synonym">Amomum zingiber</name>
    <dbReference type="NCBI Taxonomy" id="94328"/>
    <lineage>
        <taxon>Eukaryota</taxon>
        <taxon>Viridiplantae</taxon>
        <taxon>Streptophyta</taxon>
        <taxon>Embryophyta</taxon>
        <taxon>Tracheophyta</taxon>
        <taxon>Spermatophyta</taxon>
        <taxon>Magnoliopsida</taxon>
        <taxon>Liliopsida</taxon>
        <taxon>Zingiberales</taxon>
        <taxon>Zingiberaceae</taxon>
        <taxon>Zingiber</taxon>
    </lineage>
</organism>
<dbReference type="PANTHER" id="PTHR33509:SF21">
    <property type="entry name" value="OS02G0564600 PROTEIN"/>
    <property type="match status" value="1"/>
</dbReference>
<reference evidence="1 2" key="1">
    <citation type="submission" date="2020-08" db="EMBL/GenBank/DDBJ databases">
        <title>Plant Genome Project.</title>
        <authorList>
            <person name="Zhang R.-G."/>
        </authorList>
    </citation>
    <scope>NUCLEOTIDE SEQUENCE [LARGE SCALE GENOMIC DNA]</scope>
    <source>
        <tissue evidence="1">Rhizome</tissue>
    </source>
</reference>